<dbReference type="Proteomes" id="UP000826651">
    <property type="component" value="Unassembled WGS sequence"/>
</dbReference>
<accession>A0ABS7S4X7</accession>
<keyword evidence="2" id="KW-1185">Reference proteome</keyword>
<comment type="caution">
    <text evidence="1">The sequence shown here is derived from an EMBL/GenBank/DDBJ whole genome shotgun (WGS) entry which is preliminary data.</text>
</comment>
<name>A0ABS7S4X7_9MICO</name>
<organism evidence="1 2">
    <name type="scientific">Occultella gossypii</name>
    <dbReference type="NCBI Taxonomy" id="2800820"/>
    <lineage>
        <taxon>Bacteria</taxon>
        <taxon>Bacillati</taxon>
        <taxon>Actinomycetota</taxon>
        <taxon>Actinomycetes</taxon>
        <taxon>Micrococcales</taxon>
        <taxon>Ruaniaceae</taxon>
        <taxon>Occultella</taxon>
    </lineage>
</organism>
<dbReference type="RefSeq" id="WP_223403255.1">
    <property type="nucleotide sequence ID" value="NZ_JAGSHT010000003.1"/>
</dbReference>
<sequence length="112" mass="13471">MQQTRRAWELWRLFLDKGDSAIEGAAGRAHEFLFMEWRYNMLLPRGTLAIPLDDAYVGEWEEFMDLSRLWHTGSKWAKRRLRKDFEAAWRQPPKTIEQIIYDFPENHGMNLD</sequence>
<protein>
    <submittedName>
        <fullName evidence="1">Uncharacterized protein</fullName>
    </submittedName>
</protein>
<evidence type="ECO:0000313" key="2">
    <source>
        <dbReference type="Proteomes" id="UP000826651"/>
    </source>
</evidence>
<reference evidence="1 2" key="1">
    <citation type="submission" date="2021-04" db="EMBL/GenBank/DDBJ databases">
        <title>Ruania sp. nov., isolated from sandy soil of mangrove forest.</title>
        <authorList>
            <person name="Ge X."/>
            <person name="Huang R."/>
            <person name="Liu W."/>
        </authorList>
    </citation>
    <scope>NUCLEOTIDE SEQUENCE [LARGE SCALE GENOMIC DNA]</scope>
    <source>
        <strain evidence="1 2">N2-46</strain>
    </source>
</reference>
<evidence type="ECO:0000313" key="1">
    <source>
        <dbReference type="EMBL" id="MBZ2195394.1"/>
    </source>
</evidence>
<gene>
    <name evidence="1" type="ORF">KCQ71_04475</name>
</gene>
<dbReference type="EMBL" id="JAGSHT010000003">
    <property type="protein sequence ID" value="MBZ2195394.1"/>
    <property type="molecule type" value="Genomic_DNA"/>
</dbReference>
<proteinExistence type="predicted"/>